<feature type="region of interest" description="Disordered" evidence="9">
    <location>
        <begin position="441"/>
        <end position="466"/>
    </location>
</feature>
<evidence type="ECO:0000313" key="11">
    <source>
        <dbReference type="Proteomes" id="UP000007648"/>
    </source>
</evidence>
<feature type="compositionally biased region" description="Basic and acidic residues" evidence="9">
    <location>
        <begin position="162"/>
        <end position="176"/>
    </location>
</feature>
<evidence type="ECO:0008006" key="12">
    <source>
        <dbReference type="Google" id="ProtNLM"/>
    </source>
</evidence>
<evidence type="ECO:0000313" key="10">
    <source>
        <dbReference type="Ensembl" id="ENSSHAP00000044699.1"/>
    </source>
</evidence>
<dbReference type="RefSeq" id="XP_031814040.1">
    <property type="nucleotide sequence ID" value="XM_031958180.1"/>
</dbReference>
<dbReference type="OrthoDB" id="5990092at2759"/>
<sequence length="935" mass="105456">MDIQVATDTTSKLCIIREKMKEKRNGSLKIAKQNASLASKIKNKIINNSSIIKVSLKQNNKALALALNSEKLIGQRLTEDKKVLIKEIEAEMFMNARLRRTISYVNKILRELETHISAKLLCAIRESDPFIISEDIKIENLFIDDNTDKHRTSSPYGLTKSSLKDPTTDVEKKKQPERMQVNAIQILESGVADVLSVRKDHESGGPCYENQSPFWGNITRRKKWASSSYLNCQTTAVNFETYMCSNRFSQWTTDPGSPAGEMNRQEASTFSWLSDPHCDSNNNTSLLEEAILSGRVSEEITCNKERSFNTNEQDRSVATLTKNQNKINDGADKDIASPLRSVKCVFMEQEVQDTVGIHPIKDLDNNSKRLSQNLITLRSSSKLALVSPMFPLEMDSLGENSILTNIGPPEDQLYQVSDRIRKCKQTYQGNKVCSKKQEKVAIPSSGKRRKTLSEKRIKGENQHRNSNCDLTYKSSRSVVKQLSQKNKVTDKMFSNEINKEIKQIGNRISADLHNTPSKINNYKEIKESEKIVINVDQEIPNTLRTLSMKVLQKMTHRPLKQEGRRIYDTKASDLRKLNQIPLESNLKPDSQEYMPMYKTKERQVKCSNIHPKKASSLNSKMETFNSDSKQSNIGDSLGRKKQGLKSHIGNSRIPILASYSVKPSLNNMCHASVKSKKDIQNNVNKKQIPSTVQVSATRNGTGSMTKAKQIVENVLSTKDQSDFGKKVVSETVSGEHESTEVVQVVQNEVHNRLSKTGRNFSQKATKKLVLNSSRSLELSCVTLTRKQPVRTSLVDFQVLEPHLINGRVLTTPPPGLESCQITKGGNSPSDPKDSWSMAVLPRDSSLSKKTPKKENQESHNLENTSFSSPIPTSKCLEESRTTLRRSARNKENLVSYREPRLNCKLRRGDPFTDAVSLHSPINRKEEIMKNSKNTK</sequence>
<evidence type="ECO:0000256" key="4">
    <source>
        <dbReference type="ARBA" id="ARBA00022618"/>
    </source>
</evidence>
<dbReference type="InterPro" id="IPR038889">
    <property type="entry name" value="Shugoshin1/2"/>
</dbReference>
<dbReference type="PANTHER" id="PTHR21577">
    <property type="entry name" value="SHUGOSHIN"/>
    <property type="match status" value="1"/>
</dbReference>
<evidence type="ECO:0000256" key="2">
    <source>
        <dbReference type="ARBA" id="ARBA00010845"/>
    </source>
</evidence>
<evidence type="ECO:0000256" key="3">
    <source>
        <dbReference type="ARBA" id="ARBA00022454"/>
    </source>
</evidence>
<keyword evidence="5" id="KW-0159">Chromosome partition</keyword>
<dbReference type="GeneID" id="105750035"/>
<keyword evidence="8" id="KW-0137">Centromere</keyword>
<accession>A0A7N4V7Q0</accession>
<comment type="subcellular location">
    <subcellularLocation>
        <location evidence="1">Chromosome</location>
        <location evidence="1">Centromere</location>
    </subcellularLocation>
</comment>
<keyword evidence="7" id="KW-0131">Cell cycle</keyword>
<dbReference type="GO" id="GO:0051301">
    <property type="term" value="P:cell division"/>
    <property type="evidence" value="ECO:0007669"/>
    <property type="project" value="UniProtKB-KW"/>
</dbReference>
<feature type="region of interest" description="Disordered" evidence="9">
    <location>
        <begin position="621"/>
        <end position="642"/>
    </location>
</feature>
<evidence type="ECO:0000256" key="1">
    <source>
        <dbReference type="ARBA" id="ARBA00004584"/>
    </source>
</evidence>
<feature type="compositionally biased region" description="Basic and acidic residues" evidence="9">
    <location>
        <begin position="451"/>
        <end position="463"/>
    </location>
</feature>
<evidence type="ECO:0000256" key="5">
    <source>
        <dbReference type="ARBA" id="ARBA00022829"/>
    </source>
</evidence>
<feature type="region of interest" description="Disordered" evidence="9">
    <location>
        <begin position="151"/>
        <end position="176"/>
    </location>
</feature>
<dbReference type="KEGG" id="shr:105750035"/>
<dbReference type="Proteomes" id="UP000007648">
    <property type="component" value="Unassembled WGS sequence"/>
</dbReference>
<keyword evidence="11" id="KW-1185">Reference proteome</keyword>
<keyword evidence="3" id="KW-0158">Chromosome</keyword>
<dbReference type="PANTHER" id="PTHR21577:SF3">
    <property type="entry name" value="SHUGOSHIN 1-RELATED"/>
    <property type="match status" value="1"/>
</dbReference>
<reference evidence="10" key="3">
    <citation type="submission" date="2025-09" db="UniProtKB">
        <authorList>
            <consortium name="Ensembl"/>
        </authorList>
    </citation>
    <scope>IDENTIFICATION</scope>
</reference>
<protein>
    <recommendedName>
        <fullName evidence="12">Shugoshin C-terminal domain-containing protein</fullName>
    </recommendedName>
</protein>
<dbReference type="InParanoid" id="A0A7N4V7Q0"/>
<dbReference type="Ensembl" id="ENSSHAT00000035451.1">
    <property type="protein sequence ID" value="ENSSHAP00000044699.1"/>
    <property type="gene ID" value="ENSSHAG00000026792.1"/>
</dbReference>
<dbReference type="GeneTree" id="ENSGT00960000187202"/>
<comment type="similarity">
    <text evidence="2">Belongs to the shugoshin family.</text>
</comment>
<feature type="compositionally biased region" description="Polar residues" evidence="9">
    <location>
        <begin position="819"/>
        <end position="829"/>
    </location>
</feature>
<reference evidence="10" key="2">
    <citation type="submission" date="2025-08" db="UniProtKB">
        <authorList>
            <consortium name="Ensembl"/>
        </authorList>
    </citation>
    <scope>IDENTIFICATION</scope>
</reference>
<proteinExistence type="inferred from homology"/>
<evidence type="ECO:0000256" key="6">
    <source>
        <dbReference type="ARBA" id="ARBA00023054"/>
    </source>
</evidence>
<name>A0A7N4V7Q0_SARHA</name>
<evidence type="ECO:0000256" key="9">
    <source>
        <dbReference type="SAM" id="MobiDB-lite"/>
    </source>
</evidence>
<feature type="region of interest" description="Disordered" evidence="9">
    <location>
        <begin position="807"/>
        <end position="891"/>
    </location>
</feature>
<dbReference type="GO" id="GO:0000776">
    <property type="term" value="C:kinetochore"/>
    <property type="evidence" value="ECO:0007669"/>
    <property type="project" value="TreeGrafter"/>
</dbReference>
<dbReference type="AlphaFoldDB" id="A0A7N4V7Q0"/>
<gene>
    <name evidence="10" type="primary">LOC105750035</name>
</gene>
<feature type="compositionally biased region" description="Polar residues" evidence="9">
    <location>
        <begin position="621"/>
        <end position="634"/>
    </location>
</feature>
<evidence type="ECO:0000256" key="8">
    <source>
        <dbReference type="ARBA" id="ARBA00023328"/>
    </source>
</evidence>
<organism evidence="10 11">
    <name type="scientific">Sarcophilus harrisii</name>
    <name type="common">Tasmanian devil</name>
    <name type="synonym">Sarcophilus laniarius</name>
    <dbReference type="NCBI Taxonomy" id="9305"/>
    <lineage>
        <taxon>Eukaryota</taxon>
        <taxon>Metazoa</taxon>
        <taxon>Chordata</taxon>
        <taxon>Craniata</taxon>
        <taxon>Vertebrata</taxon>
        <taxon>Euteleostomi</taxon>
        <taxon>Mammalia</taxon>
        <taxon>Metatheria</taxon>
        <taxon>Dasyuromorphia</taxon>
        <taxon>Dasyuridae</taxon>
        <taxon>Sarcophilus</taxon>
    </lineage>
</organism>
<keyword evidence="6" id="KW-0175">Coiled coil</keyword>
<keyword evidence="4" id="KW-0132">Cell division</keyword>
<feature type="compositionally biased region" description="Polar residues" evidence="9">
    <location>
        <begin position="861"/>
        <end position="871"/>
    </location>
</feature>
<dbReference type="GO" id="GO:0051177">
    <property type="term" value="P:meiotic sister chromatid cohesion"/>
    <property type="evidence" value="ECO:0007669"/>
    <property type="project" value="TreeGrafter"/>
</dbReference>
<evidence type="ECO:0000256" key="7">
    <source>
        <dbReference type="ARBA" id="ARBA00023306"/>
    </source>
</evidence>
<dbReference type="GO" id="GO:0007059">
    <property type="term" value="P:chromosome segregation"/>
    <property type="evidence" value="ECO:0007669"/>
    <property type="project" value="UniProtKB-KW"/>
</dbReference>
<reference evidence="10 11" key="1">
    <citation type="journal article" date="2011" name="Proc. Natl. Acad. Sci. U.S.A.">
        <title>Genetic diversity and population structure of the endangered marsupial Sarcophilus harrisii (Tasmanian devil).</title>
        <authorList>
            <person name="Miller W."/>
            <person name="Hayes V.M."/>
            <person name="Ratan A."/>
            <person name="Petersen D.C."/>
            <person name="Wittekindt N.E."/>
            <person name="Miller J."/>
            <person name="Walenz B."/>
            <person name="Knight J."/>
            <person name="Qi J."/>
            <person name="Zhao F."/>
            <person name="Wang Q."/>
            <person name="Bedoya-Reina O.C."/>
            <person name="Katiyar N."/>
            <person name="Tomsho L.P."/>
            <person name="Kasson L.M."/>
            <person name="Hardie R.A."/>
            <person name="Woodbridge P."/>
            <person name="Tindall E.A."/>
            <person name="Bertelsen M.F."/>
            <person name="Dixon D."/>
            <person name="Pyecroft S."/>
            <person name="Helgen K.M."/>
            <person name="Lesk A.M."/>
            <person name="Pringle T.H."/>
            <person name="Patterson N."/>
            <person name="Zhang Y."/>
            <person name="Kreiss A."/>
            <person name="Woods G.M."/>
            <person name="Jones M.E."/>
            <person name="Schuster S.C."/>
        </authorList>
    </citation>
    <scope>NUCLEOTIDE SEQUENCE [LARGE SCALE GENOMIC DNA]</scope>
</reference>